<sequence>MKRKTLSVLAAAVLAVPAIALSVPPASAQAAPPAAVAADAPVADEPEADPNCFDGDCKLGPAKLPTTGKLGELVKDYQRFGGLSSKDFLRTYWDPAAGSRGRWKYPSNNGFKVGEDGRTLLDKKDVEVEVNTALDRFGSEEGAYLALAGTPYAKRAMPPQGLVEPVVYHDYVVKKPFKVYRGTTAPYFNQPGDGTQFQLDHTLLADIPGVPQDDKKILPWLITNHYLDRA</sequence>
<comment type="caution">
    <text evidence="3">The sequence shown here is derived from an EMBL/GenBank/DDBJ whole genome shotgun (WGS) entry which is preliminary data.</text>
</comment>
<protein>
    <submittedName>
        <fullName evidence="3">Uncharacterized protein DUF4237</fullName>
    </submittedName>
</protein>
<dbReference type="Proteomes" id="UP000318416">
    <property type="component" value="Unassembled WGS sequence"/>
</dbReference>
<dbReference type="Pfam" id="PF14021">
    <property type="entry name" value="TNT"/>
    <property type="match status" value="1"/>
</dbReference>
<organism evidence="3 4">
    <name type="scientific">Kitasatospora atroaurantiaca</name>
    <dbReference type="NCBI Taxonomy" id="285545"/>
    <lineage>
        <taxon>Bacteria</taxon>
        <taxon>Bacillati</taxon>
        <taxon>Actinomycetota</taxon>
        <taxon>Actinomycetes</taxon>
        <taxon>Kitasatosporales</taxon>
        <taxon>Streptomycetaceae</taxon>
        <taxon>Kitasatospora</taxon>
    </lineage>
</organism>
<feature type="chain" id="PRO_5022151814" evidence="1">
    <location>
        <begin position="31"/>
        <end position="230"/>
    </location>
</feature>
<dbReference type="PANTHER" id="PTHR42059:SF1">
    <property type="entry name" value="TNT DOMAIN-CONTAINING PROTEIN"/>
    <property type="match status" value="1"/>
</dbReference>
<dbReference type="OrthoDB" id="4745173at2"/>
<evidence type="ECO:0000313" key="3">
    <source>
        <dbReference type="EMBL" id="TWE16637.1"/>
    </source>
</evidence>
<dbReference type="GO" id="GO:0050135">
    <property type="term" value="F:NADP+ nucleosidase activity"/>
    <property type="evidence" value="ECO:0007669"/>
    <property type="project" value="InterPro"/>
</dbReference>
<gene>
    <name evidence="3" type="ORF">FB465_1620</name>
</gene>
<name>A0A561ELZ0_9ACTN</name>
<accession>A0A561ELZ0</accession>
<evidence type="ECO:0000256" key="1">
    <source>
        <dbReference type="SAM" id="SignalP"/>
    </source>
</evidence>
<dbReference type="RefSeq" id="WP_145788941.1">
    <property type="nucleotide sequence ID" value="NZ_BAAABR010000002.1"/>
</dbReference>
<dbReference type="PANTHER" id="PTHR42059">
    <property type="entry name" value="TNT DOMAIN-CONTAINING PROTEIN"/>
    <property type="match status" value="1"/>
</dbReference>
<evidence type="ECO:0000313" key="4">
    <source>
        <dbReference type="Proteomes" id="UP000318416"/>
    </source>
</evidence>
<dbReference type="EMBL" id="VIVR01000001">
    <property type="protein sequence ID" value="TWE16637.1"/>
    <property type="molecule type" value="Genomic_DNA"/>
</dbReference>
<feature type="signal peptide" evidence="1">
    <location>
        <begin position="1"/>
        <end position="30"/>
    </location>
</feature>
<keyword evidence="1" id="KW-0732">Signal</keyword>
<dbReference type="InterPro" id="IPR053024">
    <property type="entry name" value="Fungal_surface_NADase"/>
</dbReference>
<dbReference type="InterPro" id="IPR025331">
    <property type="entry name" value="TNT"/>
</dbReference>
<keyword evidence="4" id="KW-1185">Reference proteome</keyword>
<evidence type="ECO:0000259" key="2">
    <source>
        <dbReference type="Pfam" id="PF14021"/>
    </source>
</evidence>
<feature type="domain" description="TNT" evidence="2">
    <location>
        <begin position="128"/>
        <end position="228"/>
    </location>
</feature>
<dbReference type="AlphaFoldDB" id="A0A561ELZ0"/>
<reference evidence="3 4" key="1">
    <citation type="submission" date="2019-06" db="EMBL/GenBank/DDBJ databases">
        <title>Sequencing the genomes of 1000 actinobacteria strains.</title>
        <authorList>
            <person name="Klenk H.-P."/>
        </authorList>
    </citation>
    <scope>NUCLEOTIDE SEQUENCE [LARGE SCALE GENOMIC DNA]</scope>
    <source>
        <strain evidence="3 4">DSM 41649</strain>
    </source>
</reference>
<proteinExistence type="predicted"/>